<name>A0ABU2BC01_9CORY</name>
<organism evidence="1 2">
    <name type="scientific">Corynebacterium felinum</name>
    <dbReference type="NCBI Taxonomy" id="131318"/>
    <lineage>
        <taxon>Bacteria</taxon>
        <taxon>Bacillati</taxon>
        <taxon>Actinomycetota</taxon>
        <taxon>Actinomycetes</taxon>
        <taxon>Mycobacteriales</taxon>
        <taxon>Corynebacteriaceae</taxon>
        <taxon>Corynebacterium</taxon>
    </lineage>
</organism>
<gene>
    <name evidence="1" type="ORF">J2S37_001811</name>
</gene>
<proteinExistence type="predicted"/>
<evidence type="ECO:0000313" key="2">
    <source>
        <dbReference type="Proteomes" id="UP001183619"/>
    </source>
</evidence>
<keyword evidence="2" id="KW-1185">Reference proteome</keyword>
<dbReference type="Proteomes" id="UP001183619">
    <property type="component" value="Unassembled WGS sequence"/>
</dbReference>
<accession>A0ABU2BC01</accession>
<reference evidence="1 2" key="1">
    <citation type="submission" date="2023-07" db="EMBL/GenBank/DDBJ databases">
        <title>Sequencing the genomes of 1000 actinobacteria strains.</title>
        <authorList>
            <person name="Klenk H.-P."/>
        </authorList>
    </citation>
    <scope>NUCLEOTIDE SEQUENCE [LARGE SCALE GENOMIC DNA]</scope>
    <source>
        <strain evidence="1 2">DSM 44508</strain>
    </source>
</reference>
<comment type="caution">
    <text evidence="1">The sequence shown here is derived from an EMBL/GenBank/DDBJ whole genome shotgun (WGS) entry which is preliminary data.</text>
</comment>
<dbReference type="RefSeq" id="WP_277105366.1">
    <property type="nucleotide sequence ID" value="NZ_BAAAJS010000081.1"/>
</dbReference>
<dbReference type="EMBL" id="JAVDYF010000001">
    <property type="protein sequence ID" value="MDR7355273.1"/>
    <property type="molecule type" value="Genomic_DNA"/>
</dbReference>
<sequence>MKILNGRFSAPTAQEITDTRDAIRSMIAHPRSLARPAANWIPPYKNLHQRAHCVFVTRYRVGKDAQKAIAEFHPGPAAAYLVTLRFRTSGPRIGLGYATDWVAKIVGTHNMHCVHELHEGADPTFCWVVDGKFRPLPSPAWLFTQQQAA</sequence>
<evidence type="ECO:0000313" key="1">
    <source>
        <dbReference type="EMBL" id="MDR7355273.1"/>
    </source>
</evidence>
<protein>
    <submittedName>
        <fullName evidence="1">Uncharacterized protein</fullName>
    </submittedName>
</protein>